<keyword evidence="9" id="KW-1185">Reference proteome</keyword>
<dbReference type="EMBL" id="BRPK01000013">
    <property type="protein sequence ID" value="GLB43349.1"/>
    <property type="molecule type" value="Genomic_DNA"/>
</dbReference>
<comment type="similarity">
    <text evidence="2">Belongs to the KptA/TPT1 family.</text>
</comment>
<dbReference type="Gene3D" id="3.20.170.30">
    <property type="match status" value="1"/>
</dbReference>
<organism evidence="8 9">
    <name type="scientific">Lyophyllum shimeji</name>
    <name type="common">Hon-shimeji</name>
    <name type="synonym">Tricholoma shimeji</name>
    <dbReference type="NCBI Taxonomy" id="47721"/>
    <lineage>
        <taxon>Eukaryota</taxon>
        <taxon>Fungi</taxon>
        <taxon>Dikarya</taxon>
        <taxon>Basidiomycota</taxon>
        <taxon>Agaricomycotina</taxon>
        <taxon>Agaricomycetes</taxon>
        <taxon>Agaricomycetidae</taxon>
        <taxon>Agaricales</taxon>
        <taxon>Tricholomatineae</taxon>
        <taxon>Lyophyllaceae</taxon>
        <taxon>Lyophyllum</taxon>
    </lineage>
</organism>
<dbReference type="InterPro" id="IPR002745">
    <property type="entry name" value="Ptrans_KptA/Tpt1"/>
</dbReference>
<dbReference type="OrthoDB" id="419694at2759"/>
<dbReference type="AlphaFoldDB" id="A0A9P3PXL7"/>
<dbReference type="SUPFAM" id="SSF56399">
    <property type="entry name" value="ADP-ribosylation"/>
    <property type="match status" value="1"/>
</dbReference>
<evidence type="ECO:0000256" key="4">
    <source>
        <dbReference type="ARBA" id="ARBA00022679"/>
    </source>
</evidence>
<evidence type="ECO:0000256" key="6">
    <source>
        <dbReference type="ARBA" id="ARBA00047949"/>
    </source>
</evidence>
<gene>
    <name evidence="8" type="primary">TPT1</name>
    <name evidence="8" type="ORF">LshimejAT787_1302500</name>
</gene>
<dbReference type="Pfam" id="PF01885">
    <property type="entry name" value="PTS_2-RNA"/>
    <property type="match status" value="1"/>
</dbReference>
<keyword evidence="5" id="KW-0520">NAD</keyword>
<dbReference type="Proteomes" id="UP001063166">
    <property type="component" value="Unassembled WGS sequence"/>
</dbReference>
<protein>
    <recommendedName>
        <fullName evidence="3">2'-phosphotransferase</fullName>
        <ecNumber evidence="3">2.7.1.160</ecNumber>
    </recommendedName>
</protein>
<evidence type="ECO:0000256" key="3">
    <source>
        <dbReference type="ARBA" id="ARBA00012007"/>
    </source>
</evidence>
<keyword evidence="4" id="KW-0808">Transferase</keyword>
<evidence type="ECO:0000256" key="1">
    <source>
        <dbReference type="ARBA" id="ARBA00003343"/>
    </source>
</evidence>
<dbReference type="EC" id="2.7.1.160" evidence="3"/>
<dbReference type="InterPro" id="IPR042081">
    <property type="entry name" value="RNA_2'-PTrans_C"/>
</dbReference>
<evidence type="ECO:0000313" key="8">
    <source>
        <dbReference type="EMBL" id="GLB43349.1"/>
    </source>
</evidence>
<feature type="compositionally biased region" description="Low complexity" evidence="7">
    <location>
        <begin position="1"/>
        <end position="21"/>
    </location>
</feature>
<evidence type="ECO:0000256" key="2">
    <source>
        <dbReference type="ARBA" id="ARBA00009836"/>
    </source>
</evidence>
<dbReference type="InterPro" id="IPR042080">
    <property type="entry name" value="RNA_2'-PTrans_N"/>
</dbReference>
<proteinExistence type="inferred from homology"/>
<feature type="compositionally biased region" description="Gly residues" evidence="7">
    <location>
        <begin position="45"/>
        <end position="61"/>
    </location>
</feature>
<evidence type="ECO:0000313" key="9">
    <source>
        <dbReference type="Proteomes" id="UP001063166"/>
    </source>
</evidence>
<dbReference type="PANTHER" id="PTHR12684:SF2">
    <property type="entry name" value="TRNA 2'-PHOSPHOTRANSFERASE 1"/>
    <property type="match status" value="1"/>
</dbReference>
<evidence type="ECO:0000256" key="5">
    <source>
        <dbReference type="ARBA" id="ARBA00023027"/>
    </source>
</evidence>
<comment type="caution">
    <text evidence="8">The sequence shown here is derived from an EMBL/GenBank/DDBJ whole genome shotgun (WGS) entry which is preliminary data.</text>
</comment>
<comment type="function">
    <text evidence="1">Catalyzes the last step of tRNA splicing, the transfer of the splice junction 2'-phosphate from ligated tRNA to NAD to produce ADP-ribose 1''-2'' cyclic phosphate.</text>
</comment>
<reference evidence="8" key="1">
    <citation type="submission" date="2022-07" db="EMBL/GenBank/DDBJ databases">
        <title>The genome of Lyophyllum shimeji provides insight into the initial evolution of ectomycorrhizal fungal genome.</title>
        <authorList>
            <person name="Kobayashi Y."/>
            <person name="Shibata T."/>
            <person name="Hirakawa H."/>
            <person name="Shigenobu S."/>
            <person name="Nishiyama T."/>
            <person name="Yamada A."/>
            <person name="Hasebe M."/>
            <person name="Kawaguchi M."/>
        </authorList>
    </citation>
    <scope>NUCLEOTIDE SEQUENCE</scope>
    <source>
        <strain evidence="8">AT787</strain>
    </source>
</reference>
<dbReference type="GO" id="GO:0006388">
    <property type="term" value="P:tRNA splicing, via endonucleolytic cleavage and ligation"/>
    <property type="evidence" value="ECO:0007669"/>
    <property type="project" value="TreeGrafter"/>
</dbReference>
<evidence type="ECO:0000256" key="7">
    <source>
        <dbReference type="SAM" id="MobiDB-lite"/>
    </source>
</evidence>
<comment type="catalytic activity">
    <reaction evidence="6">
        <text>2'-phospho-[ligated tRNA] + NAD(+) = mature tRNA + ADP-alpha-D-ribose 1'',2''-cyclic phosphate + nicotinamide</text>
        <dbReference type="Rhea" id="RHEA:23324"/>
        <dbReference type="Rhea" id="RHEA-COMP:11106"/>
        <dbReference type="Rhea" id="RHEA-COMP:11107"/>
        <dbReference type="ChEBI" id="CHEBI:17154"/>
        <dbReference type="ChEBI" id="CHEBI:57540"/>
        <dbReference type="ChEBI" id="CHEBI:76596"/>
        <dbReference type="ChEBI" id="CHEBI:82883"/>
        <dbReference type="ChEBI" id="CHEBI:85027"/>
        <dbReference type="EC" id="2.7.1.160"/>
    </reaction>
</comment>
<dbReference type="PANTHER" id="PTHR12684">
    <property type="entry name" value="PUTATIVE PHOSPHOTRANSFERASE"/>
    <property type="match status" value="1"/>
</dbReference>
<dbReference type="Gene3D" id="1.10.10.970">
    <property type="entry name" value="RNA 2'-phosphotransferase, Tpt1/KptA family, N-terminal domain"/>
    <property type="match status" value="1"/>
</dbReference>
<name>A0A9P3PXL7_LYOSH</name>
<accession>A0A9P3PXL7</accession>
<feature type="region of interest" description="Disordered" evidence="7">
    <location>
        <begin position="1"/>
        <end position="71"/>
    </location>
</feature>
<sequence>MEAATSTPESQPSQSTSGEPSAQARRSAPKNPKNLRKQLEQGQKPQGGGGGGQKQKQGGGSAKLRGLEKDPPAVRLSKTLSWLLRHGAQSEGLPMRPDGYVNVVHLLANPKIKSQALELEGLKEIVKADLKQRYDLMQDAEDVWWIRANQGHSIKSVKLDLKPILTVSDLPTGVAVHGTTKQAWEQISKEGLSKMKRNHIHLAQGVPGNNVISGMRNSSQILIWIDVQKAIDAGIKFHVSDNGVVLTEGNEAGMVPCEFFQRVEDAKRVPLPGWEGTSKAAAEASNAAEPLISS</sequence>
<dbReference type="GO" id="GO:0000215">
    <property type="term" value="F:tRNA 2'-phosphotransferase activity"/>
    <property type="evidence" value="ECO:0007669"/>
    <property type="project" value="UniProtKB-EC"/>
</dbReference>